<reference evidence="2" key="1">
    <citation type="submission" date="2016-06" db="EMBL/GenBank/DDBJ databases">
        <title>Parallel loss of symbiosis genes in relatives of nitrogen-fixing non-legume Parasponia.</title>
        <authorList>
            <person name="Van Velzen R."/>
            <person name="Holmer R."/>
            <person name="Bu F."/>
            <person name="Rutten L."/>
            <person name="Van Zeijl A."/>
            <person name="Liu W."/>
            <person name="Santuari L."/>
            <person name="Cao Q."/>
            <person name="Sharma T."/>
            <person name="Shen D."/>
            <person name="Roswanjaya Y."/>
            <person name="Wardhani T."/>
            <person name="Kalhor M.S."/>
            <person name="Jansen J."/>
            <person name="Van den Hoogen J."/>
            <person name="Gungor B."/>
            <person name="Hartog M."/>
            <person name="Hontelez J."/>
            <person name="Verver J."/>
            <person name="Yang W.-C."/>
            <person name="Schijlen E."/>
            <person name="Repin R."/>
            <person name="Schilthuizen M."/>
            <person name="Schranz E."/>
            <person name="Heidstra R."/>
            <person name="Miyata K."/>
            <person name="Fedorova E."/>
            <person name="Kohlen W."/>
            <person name="Bisseling T."/>
            <person name="Smit S."/>
            <person name="Geurts R."/>
        </authorList>
    </citation>
    <scope>NUCLEOTIDE SEQUENCE [LARGE SCALE GENOMIC DNA]</scope>
    <source>
        <strain evidence="2">cv. RG33-2</strain>
    </source>
</reference>
<evidence type="ECO:0000313" key="1">
    <source>
        <dbReference type="EMBL" id="PON94303.1"/>
    </source>
</evidence>
<dbReference type="Proteomes" id="UP000237000">
    <property type="component" value="Unassembled WGS sequence"/>
</dbReference>
<protein>
    <submittedName>
        <fullName evidence="1">Uncharacterized protein</fullName>
    </submittedName>
</protein>
<gene>
    <name evidence="1" type="ORF">TorRG33x02_097770</name>
</gene>
<dbReference type="InParanoid" id="A0A2P5F942"/>
<sequence>MGHHFNLHCERVARGSSGDSIACAGPTGQQLSVTRVSATSHAPPVPTIPCNWSSTLILFRHVRSQFIQFI</sequence>
<keyword evidence="2" id="KW-1185">Reference proteome</keyword>
<proteinExistence type="predicted"/>
<dbReference type="EMBL" id="JXTC01000052">
    <property type="protein sequence ID" value="PON94303.1"/>
    <property type="molecule type" value="Genomic_DNA"/>
</dbReference>
<comment type="caution">
    <text evidence="1">The sequence shown here is derived from an EMBL/GenBank/DDBJ whole genome shotgun (WGS) entry which is preliminary data.</text>
</comment>
<organism evidence="1 2">
    <name type="scientific">Trema orientale</name>
    <name type="common">Charcoal tree</name>
    <name type="synonym">Celtis orientalis</name>
    <dbReference type="NCBI Taxonomy" id="63057"/>
    <lineage>
        <taxon>Eukaryota</taxon>
        <taxon>Viridiplantae</taxon>
        <taxon>Streptophyta</taxon>
        <taxon>Embryophyta</taxon>
        <taxon>Tracheophyta</taxon>
        <taxon>Spermatophyta</taxon>
        <taxon>Magnoliopsida</taxon>
        <taxon>eudicotyledons</taxon>
        <taxon>Gunneridae</taxon>
        <taxon>Pentapetalae</taxon>
        <taxon>rosids</taxon>
        <taxon>fabids</taxon>
        <taxon>Rosales</taxon>
        <taxon>Cannabaceae</taxon>
        <taxon>Trema</taxon>
    </lineage>
</organism>
<accession>A0A2P5F942</accession>
<evidence type="ECO:0000313" key="2">
    <source>
        <dbReference type="Proteomes" id="UP000237000"/>
    </source>
</evidence>
<dbReference type="AlphaFoldDB" id="A0A2P5F942"/>
<name>A0A2P5F942_TREOI</name>